<sequence>MRIAVAGGTGLLGRHVVQALTAAGHTPVVLARSRGVDLVTGSGLDDALTGAEAVIDVSNIATTGRRRAVHFFETATTNLADAGRRAGVQHLLVLSIVGVDRVDLGYYEGKRRQEEVALRGAVPATVLRATQFHEFAGQLLARVPGPVAVLPRQRIRPVAAAEVAAELARLAPVGPQGHATEIAGPEEHQLVDLARRVVRAEGRRRPVVGVRLPGRAGRAMASGGLLPGDGARISTLTFDDWLVGGVTGL</sequence>
<proteinExistence type="predicted"/>
<dbReference type="PANTHER" id="PTHR12126">
    <property type="entry name" value="NADH-UBIQUINONE OXIDOREDUCTASE 39 KDA SUBUNIT-RELATED"/>
    <property type="match status" value="1"/>
</dbReference>
<gene>
    <name evidence="2" type="ORF">BKA08_001213</name>
</gene>
<accession>A0A7Y9F1C9</accession>
<dbReference type="RefSeq" id="WP_179614805.1">
    <property type="nucleotide sequence ID" value="NZ_CP059163.1"/>
</dbReference>
<dbReference type="PANTHER" id="PTHR12126:SF11">
    <property type="entry name" value="NADH DEHYDROGENASE [UBIQUINONE] 1 ALPHA SUBCOMPLEX SUBUNIT 9, MITOCHONDRIAL"/>
    <property type="match status" value="1"/>
</dbReference>
<protein>
    <submittedName>
        <fullName evidence="2">Uncharacterized protein YbjT (DUF2867 family)</fullName>
    </submittedName>
</protein>
<organism evidence="2 3">
    <name type="scientific">Nocardioides marinisabuli</name>
    <dbReference type="NCBI Taxonomy" id="419476"/>
    <lineage>
        <taxon>Bacteria</taxon>
        <taxon>Bacillati</taxon>
        <taxon>Actinomycetota</taxon>
        <taxon>Actinomycetes</taxon>
        <taxon>Propionibacteriales</taxon>
        <taxon>Nocardioidaceae</taxon>
        <taxon>Nocardioides</taxon>
    </lineage>
</organism>
<evidence type="ECO:0000313" key="2">
    <source>
        <dbReference type="EMBL" id="NYD56975.1"/>
    </source>
</evidence>
<dbReference type="GO" id="GO:0044877">
    <property type="term" value="F:protein-containing complex binding"/>
    <property type="evidence" value="ECO:0007669"/>
    <property type="project" value="TreeGrafter"/>
</dbReference>
<dbReference type="InterPro" id="IPR001509">
    <property type="entry name" value="Epimerase_deHydtase"/>
</dbReference>
<keyword evidence="3" id="KW-1185">Reference proteome</keyword>
<feature type="domain" description="NAD-dependent epimerase/dehydratase" evidence="1">
    <location>
        <begin position="3"/>
        <end position="95"/>
    </location>
</feature>
<reference evidence="2 3" key="1">
    <citation type="submission" date="2020-07" db="EMBL/GenBank/DDBJ databases">
        <title>Sequencing the genomes of 1000 actinobacteria strains.</title>
        <authorList>
            <person name="Klenk H.-P."/>
        </authorList>
    </citation>
    <scope>NUCLEOTIDE SEQUENCE [LARGE SCALE GENOMIC DNA]</scope>
    <source>
        <strain evidence="2 3">DSM 18965</strain>
    </source>
</reference>
<dbReference type="InterPro" id="IPR051207">
    <property type="entry name" value="ComplexI_NDUFA9_subunit"/>
</dbReference>
<name>A0A7Y9F1C9_9ACTN</name>
<dbReference type="SUPFAM" id="SSF51735">
    <property type="entry name" value="NAD(P)-binding Rossmann-fold domains"/>
    <property type="match status" value="1"/>
</dbReference>
<dbReference type="InterPro" id="IPR036291">
    <property type="entry name" value="NAD(P)-bd_dom_sf"/>
</dbReference>
<dbReference type="EMBL" id="JACCBE010000001">
    <property type="protein sequence ID" value="NYD56975.1"/>
    <property type="molecule type" value="Genomic_DNA"/>
</dbReference>
<evidence type="ECO:0000313" key="3">
    <source>
        <dbReference type="Proteomes" id="UP000516957"/>
    </source>
</evidence>
<comment type="caution">
    <text evidence="2">The sequence shown here is derived from an EMBL/GenBank/DDBJ whole genome shotgun (WGS) entry which is preliminary data.</text>
</comment>
<dbReference type="AlphaFoldDB" id="A0A7Y9F1C9"/>
<dbReference type="Gene3D" id="3.40.50.720">
    <property type="entry name" value="NAD(P)-binding Rossmann-like Domain"/>
    <property type="match status" value="1"/>
</dbReference>
<evidence type="ECO:0000259" key="1">
    <source>
        <dbReference type="Pfam" id="PF01370"/>
    </source>
</evidence>
<dbReference type="Proteomes" id="UP000516957">
    <property type="component" value="Unassembled WGS sequence"/>
</dbReference>
<dbReference type="Pfam" id="PF01370">
    <property type="entry name" value="Epimerase"/>
    <property type="match status" value="1"/>
</dbReference>